<dbReference type="FunFam" id="3.40.190.10:FF:000260">
    <property type="entry name" value="Porphobilinogen deaminase"/>
    <property type="match status" value="1"/>
</dbReference>
<dbReference type="Pfam" id="PF01379">
    <property type="entry name" value="Porphobil_deam"/>
    <property type="match status" value="1"/>
</dbReference>
<comment type="similarity">
    <text evidence="3">Belongs to the HMBS family.</text>
</comment>
<protein>
    <recommendedName>
        <fullName evidence="4">hydroxymethylbilane synthase</fullName>
        <ecNumber evidence="4">2.5.1.61</ecNumber>
    </recommendedName>
    <alternativeName>
        <fullName evidence="7">Hydroxymethylbilane synthase</fullName>
    </alternativeName>
</protein>
<dbReference type="InterPro" id="IPR022418">
    <property type="entry name" value="Porphobilinogen_deaminase_C"/>
</dbReference>
<dbReference type="SUPFAM" id="SSF54782">
    <property type="entry name" value="Porphobilinogen deaminase (hydroxymethylbilane synthase), C-terminal domain"/>
    <property type="match status" value="1"/>
</dbReference>
<comment type="cofactor">
    <cofactor evidence="1">
        <name>dipyrromethane</name>
        <dbReference type="ChEBI" id="CHEBI:60342"/>
    </cofactor>
</comment>
<feature type="domain" description="Porphobilinogen deaminase N-terminal" evidence="8">
    <location>
        <begin position="9"/>
        <end position="227"/>
    </location>
</feature>
<evidence type="ECO:0000256" key="7">
    <source>
        <dbReference type="ARBA" id="ARBA00033064"/>
    </source>
</evidence>
<evidence type="ECO:0000256" key="2">
    <source>
        <dbReference type="ARBA" id="ARBA00004735"/>
    </source>
</evidence>
<dbReference type="CDD" id="cd13645">
    <property type="entry name" value="PBP2_HuPBGD_like"/>
    <property type="match status" value="1"/>
</dbReference>
<dbReference type="PIRSF" id="PIRSF001438">
    <property type="entry name" value="4pyrrol_synth_OHMeBilane_synth"/>
    <property type="match status" value="1"/>
</dbReference>
<dbReference type="PRINTS" id="PR00151">
    <property type="entry name" value="PORPHBDMNASE"/>
</dbReference>
<dbReference type="EC" id="2.5.1.61" evidence="4"/>
<dbReference type="InterPro" id="IPR022419">
    <property type="entry name" value="Porphobilin_deaminase_cofac_BS"/>
</dbReference>
<dbReference type="Gene3D" id="3.40.190.10">
    <property type="entry name" value="Periplasmic binding protein-like II"/>
    <property type="match status" value="2"/>
</dbReference>
<dbReference type="PANTHER" id="PTHR11557">
    <property type="entry name" value="PORPHOBILINOGEN DEAMINASE"/>
    <property type="match status" value="1"/>
</dbReference>
<proteinExistence type="inferred from homology"/>
<comment type="pathway">
    <text evidence="2">Porphyrin-containing compound metabolism; protoporphyrin-IX biosynthesis; coproporphyrinogen-III from 5-aminolevulinate: step 2/4.</text>
</comment>
<dbReference type="PROSITE" id="PS00533">
    <property type="entry name" value="PORPHOBILINOGEN_DEAM"/>
    <property type="match status" value="1"/>
</dbReference>
<dbReference type="InterPro" id="IPR000860">
    <property type="entry name" value="HemC"/>
</dbReference>
<dbReference type="InterPro" id="IPR036803">
    <property type="entry name" value="Porphobilinogen_deaminase_C_sf"/>
</dbReference>
<evidence type="ECO:0000313" key="10">
    <source>
        <dbReference type="EMBL" id="MBW16287.1"/>
    </source>
</evidence>
<name>A0A2H8TQ12_9HEMI</name>
<gene>
    <name evidence="10" type="primary">Hmbs</name>
</gene>
<dbReference type="HAMAP" id="MF_00260">
    <property type="entry name" value="Porphobil_deam"/>
    <property type="match status" value="1"/>
</dbReference>
<dbReference type="GO" id="GO:0006782">
    <property type="term" value="P:protoporphyrinogen IX biosynthetic process"/>
    <property type="evidence" value="ECO:0007669"/>
    <property type="project" value="UniProtKB-UniPathway"/>
</dbReference>
<feature type="domain" description="Porphobilinogen deaminase C-terminal" evidence="9">
    <location>
        <begin position="241"/>
        <end position="288"/>
    </location>
</feature>
<evidence type="ECO:0000256" key="6">
    <source>
        <dbReference type="ARBA" id="ARBA00023244"/>
    </source>
</evidence>
<dbReference type="Pfam" id="PF03900">
    <property type="entry name" value="Porphobil_deamC"/>
    <property type="match status" value="1"/>
</dbReference>
<accession>A0A2H8TQ12</accession>
<evidence type="ECO:0000256" key="5">
    <source>
        <dbReference type="ARBA" id="ARBA00022679"/>
    </source>
</evidence>
<evidence type="ECO:0000259" key="8">
    <source>
        <dbReference type="Pfam" id="PF01379"/>
    </source>
</evidence>
<dbReference type="SUPFAM" id="SSF53850">
    <property type="entry name" value="Periplasmic binding protein-like II"/>
    <property type="match status" value="1"/>
</dbReference>
<dbReference type="PANTHER" id="PTHR11557:SF0">
    <property type="entry name" value="PORPHOBILINOGEN DEAMINASE"/>
    <property type="match status" value="1"/>
</dbReference>
<sequence>MDRSNRKTIRVGSRKSELALIQTKFVISQLKELHPDIEFEIVSMTTMGDRVLDKPLPKIGEKSLFTKDLEVALLSGTVDFIVHSLKDLPTVMEIGTTIGAVLKRDDPRDALVLREDCKEYQLDSLPSKSFIGTSSLRRTAQLKRKFPNLQVSDVRGNLNTRLKKLDSSKSTDEKTNTNYSGIILALAGIQRMGWEKRVSQIIDSDIMLYAVGQGALAVECRLGDDYILELLEPLHHYETVLQVVAERGFLTRLGGGCSAPVGIRSTVCLTKNAMSLDGGVWSLDGSEALQCSSSTELADKKVIQSHIDQYRSENGEPPKKCPYKQPRQFVGVTPGKISYLDLDAALKLGTELAEDLISKGALDIMNTAKDIIHSTIK</sequence>
<evidence type="ECO:0000256" key="1">
    <source>
        <dbReference type="ARBA" id="ARBA00001916"/>
    </source>
</evidence>
<dbReference type="EMBL" id="GFXV01004482">
    <property type="protein sequence ID" value="MBW16287.1"/>
    <property type="molecule type" value="Transcribed_RNA"/>
</dbReference>
<keyword evidence="5" id="KW-0808">Transferase</keyword>
<keyword evidence="6" id="KW-0627">Porphyrin biosynthesis</keyword>
<evidence type="ECO:0000256" key="4">
    <source>
        <dbReference type="ARBA" id="ARBA00012655"/>
    </source>
</evidence>
<dbReference type="NCBIfam" id="TIGR00212">
    <property type="entry name" value="hemC"/>
    <property type="match status" value="1"/>
</dbReference>
<dbReference type="UniPathway" id="UPA00251">
    <property type="reaction ID" value="UER00319"/>
</dbReference>
<organism evidence="10">
    <name type="scientific">Melanaphis sacchari</name>
    <dbReference type="NCBI Taxonomy" id="742174"/>
    <lineage>
        <taxon>Eukaryota</taxon>
        <taxon>Metazoa</taxon>
        <taxon>Ecdysozoa</taxon>
        <taxon>Arthropoda</taxon>
        <taxon>Hexapoda</taxon>
        <taxon>Insecta</taxon>
        <taxon>Pterygota</taxon>
        <taxon>Neoptera</taxon>
        <taxon>Paraneoptera</taxon>
        <taxon>Hemiptera</taxon>
        <taxon>Sternorrhyncha</taxon>
        <taxon>Aphidomorpha</taxon>
        <taxon>Aphidoidea</taxon>
        <taxon>Aphididae</taxon>
        <taxon>Aphidini</taxon>
        <taxon>Melanaphis</taxon>
    </lineage>
</organism>
<dbReference type="Gene3D" id="3.30.160.40">
    <property type="entry name" value="Porphobilinogen deaminase, C-terminal domain"/>
    <property type="match status" value="1"/>
</dbReference>
<dbReference type="AlphaFoldDB" id="A0A2H8TQ12"/>
<reference evidence="10" key="1">
    <citation type="submission" date="2017-10" db="EMBL/GenBank/DDBJ databases">
        <title>Transcriptome Assembly of Sugarcane Aphid Adults.</title>
        <authorList>
            <person name="Scully E.D."/>
            <person name="Palmer N.A."/>
            <person name="Geib S.M."/>
            <person name="Sarath G."/>
            <person name="Sattler S.E."/>
        </authorList>
    </citation>
    <scope>NUCLEOTIDE SEQUENCE</scope>
    <source>
        <tissue evidence="10">Whole body</tissue>
    </source>
</reference>
<dbReference type="OrthoDB" id="564646at2759"/>
<dbReference type="InterPro" id="IPR022417">
    <property type="entry name" value="Porphobilin_deaminase_N"/>
</dbReference>
<dbReference type="GO" id="GO:0005737">
    <property type="term" value="C:cytoplasm"/>
    <property type="evidence" value="ECO:0007669"/>
    <property type="project" value="TreeGrafter"/>
</dbReference>
<dbReference type="GO" id="GO:0004418">
    <property type="term" value="F:hydroxymethylbilane synthase activity"/>
    <property type="evidence" value="ECO:0007669"/>
    <property type="project" value="UniProtKB-EC"/>
</dbReference>
<evidence type="ECO:0000259" key="9">
    <source>
        <dbReference type="Pfam" id="PF03900"/>
    </source>
</evidence>
<evidence type="ECO:0000256" key="3">
    <source>
        <dbReference type="ARBA" id="ARBA00005638"/>
    </source>
</evidence>
<dbReference type="FunFam" id="3.40.190.10:FF:000005">
    <property type="entry name" value="Porphobilinogen deaminase"/>
    <property type="match status" value="1"/>
</dbReference>